<dbReference type="RefSeq" id="WP_214543793.1">
    <property type="nucleotide sequence ID" value="NZ_JAHEWS010000004.1"/>
</dbReference>
<organism evidence="3 4">
    <name type="scientific">Curtobacterium aurantiacum</name>
    <dbReference type="NCBI Taxonomy" id="3236919"/>
    <lineage>
        <taxon>Bacteria</taxon>
        <taxon>Bacillati</taxon>
        <taxon>Actinomycetota</taxon>
        <taxon>Actinomycetes</taxon>
        <taxon>Micrococcales</taxon>
        <taxon>Microbacteriaceae</taxon>
        <taxon>Curtobacterium</taxon>
    </lineage>
</organism>
<reference evidence="3 4" key="1">
    <citation type="submission" date="2021-05" db="EMBL/GenBank/DDBJ databases">
        <title>Whole genome sequence of Curtobacterium flaccumfaciens pv. flaccumfaciens strain CFBP 8819.</title>
        <authorList>
            <person name="Osdaghi E."/>
            <person name="Taghouti G."/>
            <person name="Portier P."/>
            <person name="Fazliarab A."/>
            <person name="Taghavi S.M."/>
            <person name="Briand M."/>
            <person name="Le-Saux M."/>
            <person name="Jacques M.-A."/>
        </authorList>
    </citation>
    <scope>NUCLEOTIDE SEQUENCE [LARGE SCALE GENOMIC DNA]</scope>
    <source>
        <strain evidence="3 4">CFBP 8819</strain>
    </source>
</reference>
<dbReference type="Proteomes" id="UP001519641">
    <property type="component" value="Unassembled WGS sequence"/>
</dbReference>
<evidence type="ECO:0000313" key="4">
    <source>
        <dbReference type="Proteomes" id="UP001519641"/>
    </source>
</evidence>
<proteinExistence type="predicted"/>
<gene>
    <name evidence="3" type="ORF">KK097_04095</name>
</gene>
<keyword evidence="2" id="KW-0472">Membrane</keyword>
<dbReference type="EMBL" id="JAHEWS010000004">
    <property type="protein sequence ID" value="MBT1586993.1"/>
    <property type="molecule type" value="Genomic_DNA"/>
</dbReference>
<accession>A0ABS5VBY1</accession>
<feature type="region of interest" description="Disordered" evidence="1">
    <location>
        <begin position="1"/>
        <end position="20"/>
    </location>
</feature>
<keyword evidence="2" id="KW-1133">Transmembrane helix</keyword>
<feature type="transmembrane region" description="Helical" evidence="2">
    <location>
        <begin position="27"/>
        <end position="46"/>
    </location>
</feature>
<name>A0ABS5VBY1_9MICO</name>
<evidence type="ECO:0000313" key="3">
    <source>
        <dbReference type="EMBL" id="MBT1586993.1"/>
    </source>
</evidence>
<sequence length="147" mass="16172">MSTTPTTDARHGGTRRLRPVSIDGPRLAGWTTMFVVVQAVASAWQVSATQPGVADREFDFQSHPTWWIVAINVAAAAVGWQLSRRIDPSGRFDPQAVLAWAVRVMSVLTVLVVIALPAQMVWVVWAVHHGVLDPITLPNVVRTVRQF</sequence>
<feature type="transmembrane region" description="Helical" evidence="2">
    <location>
        <begin position="104"/>
        <end position="127"/>
    </location>
</feature>
<feature type="transmembrane region" description="Helical" evidence="2">
    <location>
        <begin position="66"/>
        <end position="83"/>
    </location>
</feature>
<evidence type="ECO:0000256" key="1">
    <source>
        <dbReference type="SAM" id="MobiDB-lite"/>
    </source>
</evidence>
<keyword evidence="4" id="KW-1185">Reference proteome</keyword>
<keyword evidence="2" id="KW-0812">Transmembrane</keyword>
<evidence type="ECO:0000256" key="2">
    <source>
        <dbReference type="SAM" id="Phobius"/>
    </source>
</evidence>
<protein>
    <submittedName>
        <fullName evidence="3">Uncharacterized protein</fullName>
    </submittedName>
</protein>
<comment type="caution">
    <text evidence="3">The sequence shown here is derived from an EMBL/GenBank/DDBJ whole genome shotgun (WGS) entry which is preliminary data.</text>
</comment>